<feature type="domain" description="HTH tetR-type" evidence="4">
    <location>
        <begin position="4"/>
        <end position="64"/>
    </location>
</feature>
<dbReference type="InterPro" id="IPR009057">
    <property type="entry name" value="Homeodomain-like_sf"/>
</dbReference>
<accession>A0ABW5VAS3</accession>
<keyword evidence="3" id="KW-0472">Membrane</keyword>
<dbReference type="EMBL" id="JBHUOK010000004">
    <property type="protein sequence ID" value="MFD2788742.1"/>
    <property type="molecule type" value="Genomic_DNA"/>
</dbReference>
<dbReference type="Pfam" id="PF00440">
    <property type="entry name" value="TetR_N"/>
    <property type="match status" value="1"/>
</dbReference>
<evidence type="ECO:0000259" key="4">
    <source>
        <dbReference type="PROSITE" id="PS50977"/>
    </source>
</evidence>
<keyword evidence="6" id="KW-1185">Reference proteome</keyword>
<organism evidence="5 6">
    <name type="scientific">Arenibacter antarcticus</name>
    <dbReference type="NCBI Taxonomy" id="2040469"/>
    <lineage>
        <taxon>Bacteria</taxon>
        <taxon>Pseudomonadati</taxon>
        <taxon>Bacteroidota</taxon>
        <taxon>Flavobacteriia</taxon>
        <taxon>Flavobacteriales</taxon>
        <taxon>Flavobacteriaceae</taxon>
        <taxon>Arenibacter</taxon>
    </lineage>
</organism>
<dbReference type="SUPFAM" id="SSF48498">
    <property type="entry name" value="Tetracyclin repressor-like, C-terminal domain"/>
    <property type="match status" value="1"/>
</dbReference>
<keyword evidence="3" id="KW-0812">Transmembrane</keyword>
<sequence>MKDKNTELNILNAAITVFQRKGMAGARMQEIADEAKINKAMLHYYYKSKHKLFEAVFQQAFNKFAPHISAIFNAEAPVFEKIENFVDRYITFVQDNPYLPSFLIQEINNNPAFANSFFQTHGAPNPEHFEKQIAREVEQGIIKPIDPKQLLLNLFSLTAFSFAATGLVKGILNVEETDFNLMMEERKRLIPKLIIDSIKNNETNPSI</sequence>
<name>A0ABW5VAS3_9FLAO</name>
<dbReference type="PANTHER" id="PTHR30328:SF54">
    <property type="entry name" value="HTH-TYPE TRANSCRIPTIONAL REPRESSOR SCO4008"/>
    <property type="match status" value="1"/>
</dbReference>
<dbReference type="PROSITE" id="PS50977">
    <property type="entry name" value="HTH_TETR_2"/>
    <property type="match status" value="1"/>
</dbReference>
<evidence type="ECO:0000256" key="2">
    <source>
        <dbReference type="PROSITE-ProRule" id="PRU00335"/>
    </source>
</evidence>
<evidence type="ECO:0000256" key="1">
    <source>
        <dbReference type="ARBA" id="ARBA00023125"/>
    </source>
</evidence>
<dbReference type="InterPro" id="IPR001647">
    <property type="entry name" value="HTH_TetR"/>
</dbReference>
<protein>
    <submittedName>
        <fullName evidence="5">TetR/AcrR family transcriptional regulator</fullName>
    </submittedName>
</protein>
<evidence type="ECO:0000256" key="3">
    <source>
        <dbReference type="SAM" id="Phobius"/>
    </source>
</evidence>
<dbReference type="PANTHER" id="PTHR30328">
    <property type="entry name" value="TRANSCRIPTIONAL REPRESSOR"/>
    <property type="match status" value="1"/>
</dbReference>
<proteinExistence type="predicted"/>
<dbReference type="PRINTS" id="PR00455">
    <property type="entry name" value="HTHTETR"/>
</dbReference>
<feature type="DNA-binding region" description="H-T-H motif" evidence="2">
    <location>
        <begin position="27"/>
        <end position="46"/>
    </location>
</feature>
<evidence type="ECO:0000313" key="6">
    <source>
        <dbReference type="Proteomes" id="UP001597532"/>
    </source>
</evidence>
<comment type="caution">
    <text evidence="5">The sequence shown here is derived from an EMBL/GenBank/DDBJ whole genome shotgun (WGS) entry which is preliminary data.</text>
</comment>
<dbReference type="SUPFAM" id="SSF46689">
    <property type="entry name" value="Homeodomain-like"/>
    <property type="match status" value="1"/>
</dbReference>
<dbReference type="InterPro" id="IPR050109">
    <property type="entry name" value="HTH-type_TetR-like_transc_reg"/>
</dbReference>
<dbReference type="Gene3D" id="1.10.357.10">
    <property type="entry name" value="Tetracycline Repressor, domain 2"/>
    <property type="match status" value="1"/>
</dbReference>
<keyword evidence="3" id="KW-1133">Transmembrane helix</keyword>
<reference evidence="6" key="1">
    <citation type="journal article" date="2019" name="Int. J. Syst. Evol. Microbiol.">
        <title>The Global Catalogue of Microorganisms (GCM) 10K type strain sequencing project: providing services to taxonomists for standard genome sequencing and annotation.</title>
        <authorList>
            <consortium name="The Broad Institute Genomics Platform"/>
            <consortium name="The Broad Institute Genome Sequencing Center for Infectious Disease"/>
            <person name="Wu L."/>
            <person name="Ma J."/>
        </authorList>
    </citation>
    <scope>NUCLEOTIDE SEQUENCE [LARGE SCALE GENOMIC DNA]</scope>
    <source>
        <strain evidence="6">KCTC 52924</strain>
    </source>
</reference>
<dbReference type="RefSeq" id="WP_251806856.1">
    <property type="nucleotide sequence ID" value="NZ_CP166679.1"/>
</dbReference>
<evidence type="ECO:0000313" key="5">
    <source>
        <dbReference type="EMBL" id="MFD2788742.1"/>
    </source>
</evidence>
<gene>
    <name evidence="5" type="ORF">ACFS1K_03095</name>
</gene>
<keyword evidence="1 2" id="KW-0238">DNA-binding</keyword>
<dbReference type="Proteomes" id="UP001597532">
    <property type="component" value="Unassembled WGS sequence"/>
</dbReference>
<feature type="transmembrane region" description="Helical" evidence="3">
    <location>
        <begin position="150"/>
        <end position="172"/>
    </location>
</feature>
<dbReference type="InterPro" id="IPR036271">
    <property type="entry name" value="Tet_transcr_reg_TetR-rel_C_sf"/>
</dbReference>